<proteinExistence type="inferred from homology"/>
<accession>A0A7R8X916</accession>
<dbReference type="Pfam" id="PF21674">
    <property type="entry name" value="CCDC22_N"/>
    <property type="match status" value="1"/>
</dbReference>
<dbReference type="InterPro" id="IPR008530">
    <property type="entry name" value="CCDC22"/>
</dbReference>
<comment type="similarity">
    <text evidence="1">Belongs to the CCDC22 family.</text>
</comment>
<organism evidence="7">
    <name type="scientific">Darwinula stevensoni</name>
    <dbReference type="NCBI Taxonomy" id="69355"/>
    <lineage>
        <taxon>Eukaryota</taxon>
        <taxon>Metazoa</taxon>
        <taxon>Ecdysozoa</taxon>
        <taxon>Arthropoda</taxon>
        <taxon>Crustacea</taxon>
        <taxon>Oligostraca</taxon>
        <taxon>Ostracoda</taxon>
        <taxon>Podocopa</taxon>
        <taxon>Podocopida</taxon>
        <taxon>Darwinulocopina</taxon>
        <taxon>Darwinuloidea</taxon>
        <taxon>Darwinulidae</taxon>
        <taxon>Darwinula</taxon>
    </lineage>
</organism>
<evidence type="ECO:0000259" key="6">
    <source>
        <dbReference type="Pfam" id="PF21674"/>
    </source>
</evidence>
<evidence type="ECO:0000256" key="1">
    <source>
        <dbReference type="ARBA" id="ARBA00006438"/>
    </source>
</evidence>
<evidence type="ECO:0000259" key="5">
    <source>
        <dbReference type="Pfam" id="PF05667"/>
    </source>
</evidence>
<gene>
    <name evidence="7" type="ORF">DSTB1V02_LOCUS5095</name>
</gene>
<dbReference type="EMBL" id="LR900323">
    <property type="protein sequence ID" value="CAD7245221.1"/>
    <property type="molecule type" value="Genomic_DNA"/>
</dbReference>
<evidence type="ECO:0000256" key="2">
    <source>
        <dbReference type="ARBA" id="ARBA00017553"/>
    </source>
</evidence>
<protein>
    <recommendedName>
        <fullName evidence="2">Coiled-coil domain-containing protein 22 homolog</fullName>
    </recommendedName>
</protein>
<feature type="coiled-coil region" evidence="3">
    <location>
        <begin position="546"/>
        <end position="592"/>
    </location>
</feature>
<sequence>MRFERTDAGTREEIQAGDGKKAEQQRAESDLSPSSPCELDDDVESLRAFTSENVVEGVVCSLHALGSMEHTSKHLPPSMSARFRIGAAIAEELKTLGYPGDIGYQTLLYSSENELRKIFTFLLGKLSKAQETSGPVAKSSEDWWRSRLQRKLQEDIKRPWVPYYCYREIPQSTPIQTSPLSWPTVSKSRRCYGFEEQVPDHHTKVLFASIISSNSCWLVEDKMPNATKKPRLQTPADLLTREIASGGKELEHLMEKIKHQQGEEISSKIMDLKLEQKPNNKLQAVENEVLQESHSPKDGRQVGEEEELEALKEMAEKLKAQVQKLEADTNKIQAKVAQAEEVIKSQEEENKKEKGKLDLCQKLVSAMGGQDVIQMIWEGEARLKSLHSQWEARRVPLEEKQQQLRQQSSMKLSSRENCLDELENLKELERNLIQDSVVKDHQAKNLQVEMAKISRDINRSQYTKRILEIVASIKKQEEEILKVLDDTKMVQKDINRLQGTLERSFAVADELIFRDAKKDESVRKAYKHLAALHECCDQLISTVQEIGNVMREIRDLEDQMEQESEHNWEERLETITNDLKQIKAENATLQSKPKQST</sequence>
<reference evidence="7" key="1">
    <citation type="submission" date="2020-11" db="EMBL/GenBank/DDBJ databases">
        <authorList>
            <person name="Tran Van P."/>
        </authorList>
    </citation>
    <scope>NUCLEOTIDE SEQUENCE</scope>
</reference>
<feature type="domain" description="CCDC22 coiled-coil" evidence="5">
    <location>
        <begin position="247"/>
        <end position="565"/>
    </location>
</feature>
<feature type="compositionally biased region" description="Basic and acidic residues" evidence="4">
    <location>
        <begin position="1"/>
        <end position="29"/>
    </location>
</feature>
<dbReference type="GO" id="GO:2000060">
    <property type="term" value="P:positive regulation of ubiquitin-dependent protein catabolic process"/>
    <property type="evidence" value="ECO:0007669"/>
    <property type="project" value="TreeGrafter"/>
</dbReference>
<feature type="coiled-coil region" evidence="3">
    <location>
        <begin position="301"/>
        <end position="363"/>
    </location>
</feature>
<evidence type="ECO:0000256" key="3">
    <source>
        <dbReference type="SAM" id="Coils"/>
    </source>
</evidence>
<keyword evidence="8" id="KW-1185">Reference proteome</keyword>
<evidence type="ECO:0000313" key="7">
    <source>
        <dbReference type="EMBL" id="CAD7245221.1"/>
    </source>
</evidence>
<name>A0A7R8X916_9CRUS</name>
<dbReference type="InterPro" id="IPR048349">
    <property type="entry name" value="CCDC22_N"/>
</dbReference>
<evidence type="ECO:0000313" key="8">
    <source>
        <dbReference type="Proteomes" id="UP000677054"/>
    </source>
</evidence>
<dbReference type="PANTHER" id="PTHR15668:SF4">
    <property type="entry name" value="COILED-COIL DOMAIN-CONTAINING PROTEIN 22"/>
    <property type="match status" value="1"/>
</dbReference>
<evidence type="ECO:0000256" key="4">
    <source>
        <dbReference type="SAM" id="MobiDB-lite"/>
    </source>
</evidence>
<keyword evidence="3" id="KW-0175">Coiled coil</keyword>
<dbReference type="Pfam" id="PF05667">
    <property type="entry name" value="CCDC22_CC"/>
    <property type="match status" value="1"/>
</dbReference>
<feature type="region of interest" description="Disordered" evidence="4">
    <location>
        <begin position="1"/>
        <end position="38"/>
    </location>
</feature>
<dbReference type="EMBL" id="CAJPEV010000806">
    <property type="protein sequence ID" value="CAG0888698.1"/>
    <property type="molecule type" value="Genomic_DNA"/>
</dbReference>
<dbReference type="PANTHER" id="PTHR15668">
    <property type="entry name" value="JM1 PROTEIN"/>
    <property type="match status" value="1"/>
</dbReference>
<dbReference type="InterPro" id="IPR048348">
    <property type="entry name" value="CCDC22_CC"/>
</dbReference>
<feature type="domain" description="CCDC22 N-terminal" evidence="6">
    <location>
        <begin position="35"/>
        <end position="127"/>
    </location>
</feature>
<dbReference type="Proteomes" id="UP000677054">
    <property type="component" value="Unassembled WGS sequence"/>
</dbReference>
<dbReference type="OrthoDB" id="10266736at2759"/>
<dbReference type="AlphaFoldDB" id="A0A7R8X916"/>
<dbReference type="GO" id="GO:0097602">
    <property type="term" value="F:cullin family protein binding"/>
    <property type="evidence" value="ECO:0007669"/>
    <property type="project" value="TreeGrafter"/>
</dbReference>